<dbReference type="PROSITE" id="PS51257">
    <property type="entry name" value="PROKAR_LIPOPROTEIN"/>
    <property type="match status" value="1"/>
</dbReference>
<dbReference type="EMBL" id="LDPO01000001">
    <property type="protein sequence ID" value="KLO31538.1"/>
    <property type="molecule type" value="Genomic_DNA"/>
</dbReference>
<organism evidence="2 3">
    <name type="scientific">Mycolicibacter heraklionensis</name>
    <dbReference type="NCBI Taxonomy" id="512402"/>
    <lineage>
        <taxon>Bacteria</taxon>
        <taxon>Bacillati</taxon>
        <taxon>Actinomycetota</taxon>
        <taxon>Actinomycetes</taxon>
        <taxon>Mycobacteriales</taxon>
        <taxon>Mycobacteriaceae</taxon>
        <taxon>Mycolicibacter</taxon>
    </lineage>
</organism>
<evidence type="ECO:0000313" key="2">
    <source>
        <dbReference type="EMBL" id="KLO31538.1"/>
    </source>
</evidence>
<dbReference type="Proteomes" id="UP000036464">
    <property type="component" value="Unassembled WGS sequence"/>
</dbReference>
<evidence type="ECO:0000313" key="3">
    <source>
        <dbReference type="Proteomes" id="UP000036464"/>
    </source>
</evidence>
<sequence length="91" mass="9461">MTRRVWVIAALALTSLPGVVVVFTPAGSATAQGCVGVGRRVYVSGCADPVPPPSYYAPLPEDVPPPPPPPPPPVNTCVGYNGRWVHANNCN</sequence>
<proteinExistence type="predicted"/>
<comment type="caution">
    <text evidence="2">The sequence shown here is derived from an EMBL/GenBank/DDBJ whole genome shotgun (WGS) entry which is preliminary data.</text>
</comment>
<protein>
    <recommendedName>
        <fullName evidence="4">RNA-binding protein</fullName>
    </recommendedName>
</protein>
<feature type="signal peptide" evidence="1">
    <location>
        <begin position="1"/>
        <end position="31"/>
    </location>
</feature>
<evidence type="ECO:0008006" key="4">
    <source>
        <dbReference type="Google" id="ProtNLM"/>
    </source>
</evidence>
<keyword evidence="1" id="KW-0732">Signal</keyword>
<evidence type="ECO:0000256" key="1">
    <source>
        <dbReference type="SAM" id="SignalP"/>
    </source>
</evidence>
<dbReference type="RefSeq" id="WP_047317323.1">
    <property type="nucleotide sequence ID" value="NZ_LDPO01000001.1"/>
</dbReference>
<keyword evidence="3" id="KW-1185">Reference proteome</keyword>
<gene>
    <name evidence="2" type="ORF">ABW16_01450</name>
</gene>
<accession>A0ABR5FKI8</accession>
<feature type="chain" id="PRO_5046067975" description="RNA-binding protein" evidence="1">
    <location>
        <begin position="32"/>
        <end position="91"/>
    </location>
</feature>
<reference evidence="2 3" key="1">
    <citation type="submission" date="2015-05" db="EMBL/GenBank/DDBJ databases">
        <title>Genome sequence of Mycobacterium heraklionense Davo strain.</title>
        <authorList>
            <person name="Greninger A.L."/>
            <person name="Cunningham G."/>
            <person name="Miller S."/>
        </authorList>
    </citation>
    <scope>NUCLEOTIDE SEQUENCE [LARGE SCALE GENOMIC DNA]</scope>
    <source>
        <strain evidence="2 3">Davo</strain>
    </source>
</reference>
<name>A0ABR5FKI8_9MYCO</name>